<dbReference type="InterPro" id="IPR003611">
    <property type="entry name" value="NUMOD3"/>
</dbReference>
<evidence type="ECO:0000313" key="4">
    <source>
        <dbReference type="Proteomes" id="UP001489004"/>
    </source>
</evidence>
<evidence type="ECO:0000256" key="1">
    <source>
        <dbReference type="SAM" id="MobiDB-lite"/>
    </source>
</evidence>
<feature type="domain" description="Nuclease associated modular" evidence="2">
    <location>
        <begin position="63"/>
        <end position="79"/>
    </location>
</feature>
<keyword evidence="4" id="KW-1185">Reference proteome</keyword>
<feature type="compositionally biased region" description="Low complexity" evidence="1">
    <location>
        <begin position="359"/>
        <end position="373"/>
    </location>
</feature>
<dbReference type="AlphaFoldDB" id="A0AAW1QEG6"/>
<evidence type="ECO:0000313" key="3">
    <source>
        <dbReference type="EMBL" id="KAK9819606.1"/>
    </source>
</evidence>
<dbReference type="GO" id="GO:0003677">
    <property type="term" value="F:DNA binding"/>
    <property type="evidence" value="ECO:0007669"/>
    <property type="project" value="InterPro"/>
</dbReference>
<feature type="domain" description="Nuclease associated modular" evidence="2">
    <location>
        <begin position="97"/>
        <end position="113"/>
    </location>
</feature>
<feature type="domain" description="Nuclease associated modular" evidence="2">
    <location>
        <begin position="80"/>
        <end position="96"/>
    </location>
</feature>
<gene>
    <name evidence="3" type="ORF">WJX72_000222</name>
</gene>
<dbReference type="Proteomes" id="UP001489004">
    <property type="component" value="Unassembled WGS sequence"/>
</dbReference>
<dbReference type="EMBL" id="JALJOR010000003">
    <property type="protein sequence ID" value="KAK9819606.1"/>
    <property type="molecule type" value="Genomic_DNA"/>
</dbReference>
<protein>
    <recommendedName>
        <fullName evidence="2">Nuclease associated modular domain-containing protein</fullName>
    </recommendedName>
</protein>
<sequence length="532" mass="56005">MFVGEEALTSRSSPARQAWNKGQTVAAAIRLKISQSQQARWRNNPGVREAVQAKLKGKVPWNKGRKLSEETRQKMREAKLNSTHSRRVRNKMSRAHTGKQHTPETAALLSDRLSGVPKSDAHKEKIAAAQRRRHAAARILRAVEAVHMESSAEAGGSDDGRLPGHAFGTGGPGSAGAARLTRAQVLSGYKAQLREYRALQEELSPWTAAFKAQHDRKPRLSDVECTGIPWLINRYKRYVVLRERLLNDTHILRDKLTGARPDAAAPTMGANGAAMRPLQLEKLNANGSASGRGEGASRMASALEYKRSRAAPSRAAAGAAAITTSAASTRVAALDDSQVLADAAGFGQDGKDENMLADTSPSSPSSNGTGSRSFDGPGVARTANGMSSSGRNREGGDSPGEAMAEFRPLDGVPYTAPPRVRSAMAAAIEYRQKKATETAAAASTAASKAAARPVKARRVRAKGAATILTGKAFESTHAASAEPGAASDMKGSAEPSDGTAATSKPGGDAVRPESPALLEPLSVEHQLSLPTA</sequence>
<accession>A0AAW1QEG6</accession>
<proteinExistence type="predicted"/>
<feature type="compositionally biased region" description="Basic and acidic residues" evidence="1">
    <location>
        <begin position="66"/>
        <end position="79"/>
    </location>
</feature>
<feature type="region of interest" description="Disordered" evidence="1">
    <location>
        <begin position="65"/>
        <end position="103"/>
    </location>
</feature>
<feature type="region of interest" description="Disordered" evidence="1">
    <location>
        <begin position="345"/>
        <end position="415"/>
    </location>
</feature>
<feature type="domain" description="Nuclease associated modular" evidence="2">
    <location>
        <begin position="114"/>
        <end position="130"/>
    </location>
</feature>
<feature type="region of interest" description="Disordered" evidence="1">
    <location>
        <begin position="433"/>
        <end position="453"/>
    </location>
</feature>
<feature type="compositionally biased region" description="Basic residues" evidence="1">
    <location>
        <begin position="84"/>
        <end position="99"/>
    </location>
</feature>
<comment type="caution">
    <text evidence="3">The sequence shown here is derived from an EMBL/GenBank/DDBJ whole genome shotgun (WGS) entry which is preliminary data.</text>
</comment>
<dbReference type="SMART" id="SM00496">
    <property type="entry name" value="IENR2"/>
    <property type="match status" value="4"/>
</dbReference>
<reference evidence="3 4" key="1">
    <citation type="journal article" date="2024" name="Nat. Commun.">
        <title>Phylogenomics reveals the evolutionary origins of lichenization in chlorophyte algae.</title>
        <authorList>
            <person name="Puginier C."/>
            <person name="Libourel C."/>
            <person name="Otte J."/>
            <person name="Skaloud P."/>
            <person name="Haon M."/>
            <person name="Grisel S."/>
            <person name="Petersen M."/>
            <person name="Berrin J.G."/>
            <person name="Delaux P.M."/>
            <person name="Dal Grande F."/>
            <person name="Keller J."/>
        </authorList>
    </citation>
    <scope>NUCLEOTIDE SEQUENCE [LARGE SCALE GENOMIC DNA]</scope>
    <source>
        <strain evidence="3 4">SAG 2043</strain>
    </source>
</reference>
<feature type="region of interest" description="Disordered" evidence="1">
    <location>
        <begin position="469"/>
        <end position="532"/>
    </location>
</feature>
<dbReference type="Gene3D" id="1.10.10.1460">
    <property type="match status" value="1"/>
</dbReference>
<organism evidence="3 4">
    <name type="scientific">[Myrmecia] bisecta</name>
    <dbReference type="NCBI Taxonomy" id="41462"/>
    <lineage>
        <taxon>Eukaryota</taxon>
        <taxon>Viridiplantae</taxon>
        <taxon>Chlorophyta</taxon>
        <taxon>core chlorophytes</taxon>
        <taxon>Trebouxiophyceae</taxon>
        <taxon>Trebouxiales</taxon>
        <taxon>Trebouxiaceae</taxon>
        <taxon>Myrmecia</taxon>
    </lineage>
</organism>
<evidence type="ECO:0000259" key="2">
    <source>
        <dbReference type="SMART" id="SM00496"/>
    </source>
</evidence>
<dbReference type="Pfam" id="PF07460">
    <property type="entry name" value="NUMOD3"/>
    <property type="match status" value="2"/>
</dbReference>
<name>A0AAW1QEG6_9CHLO</name>
<feature type="compositionally biased region" description="Low complexity" evidence="1">
    <location>
        <begin position="437"/>
        <end position="453"/>
    </location>
</feature>